<comment type="catalytic activity">
    <reaction evidence="19">
        <text>Na(+)(in) = Na(+)(out)</text>
        <dbReference type="Rhea" id="RHEA:34963"/>
        <dbReference type="ChEBI" id="CHEBI:29101"/>
    </reaction>
</comment>
<evidence type="ECO:0000313" key="23">
    <source>
        <dbReference type="Proteomes" id="UP000515159"/>
    </source>
</evidence>
<evidence type="ECO:0000256" key="10">
    <source>
        <dbReference type="ARBA" id="ARBA00023136"/>
    </source>
</evidence>
<keyword evidence="7" id="KW-0013">ADP-ribosylation</keyword>
<keyword evidence="10" id="KW-0472">Membrane</keyword>
<dbReference type="Gene3D" id="2.60.490.10">
    <property type="entry name" value="atp-gated p2x4 ion channel domain"/>
    <property type="match status" value="1"/>
</dbReference>
<sequence length="575" mass="65457">MADCSCFKSFFFEYETNKVVVFKSPHLGVLKWAIQAGVLIYICIILIVEKRYQDKDSVISSVHTKVKGVAQTDSRIWDTAEYTLPLQGLSAFFVITNVITTENQTQGVCPETPTPQTICSTDKVCKKGYIVPRSNGIQTGKCIKYNANVRTCEISAWCPVESDRQAPEPAVLNSAENFTVLIKNNIHFPIFNYTTRNILPQFNVSCMFNKTTDPQCPIFRLGDIVEEAGESFSKMAVEGGIMGIQINWDCNLDRLSYHCRPKYSFRRLDDKKATEAVHPFYNFRFAKYYKHADGTEARTLIKAYGIRFDILVFGTAGKFDFFELVIYIGSSLSYFGMATFFIDCFLTSRHCCCKKIPAKEFYSLKKSKTFSGPLYVLMYVSFVDEDHIIFVNKKLDDSLQNSEGKKVQKHTGSIPDDVSNLPPGLEAASPSVPHSDHDMLLASNIELNPLQKDADSPPWCHCGKCHSMFTFQEQLCCRRSPGPCITSAYLFERLVLSRSALEFMLSYSDPFLNTNNEHITAKFRHCAYSQYIRWRFGSKVLMHYCVIPSCCRWTIRNKYPKADGKYHSFIPKPVS</sequence>
<dbReference type="Proteomes" id="UP000515159">
    <property type="component" value="Chromosome 8"/>
</dbReference>
<keyword evidence="17 21" id="KW-0407">Ion channel</keyword>
<dbReference type="GO" id="GO:0051899">
    <property type="term" value="P:membrane depolarization"/>
    <property type="evidence" value="ECO:0007669"/>
    <property type="project" value="UniProtKB-ARBA"/>
</dbReference>
<dbReference type="GeneID" id="117365622"/>
<evidence type="ECO:0000256" key="5">
    <source>
        <dbReference type="ARBA" id="ARBA00022553"/>
    </source>
</evidence>
<evidence type="ECO:0000256" key="20">
    <source>
        <dbReference type="ARBA" id="ARBA00036634"/>
    </source>
</evidence>
<comment type="subcellular location">
    <subcellularLocation>
        <location evidence="1">Cell membrane</location>
        <topology evidence="1">Multi-pass membrane protein</topology>
    </subcellularLocation>
    <subcellularLocation>
        <location evidence="21">Membrane</location>
        <topology evidence="21">Multi-pass membrane protein</topology>
    </subcellularLocation>
</comment>
<dbReference type="PANTHER" id="PTHR10125">
    <property type="entry name" value="P2X PURINOCEPTOR"/>
    <property type="match status" value="1"/>
</dbReference>
<evidence type="ECO:0000256" key="14">
    <source>
        <dbReference type="ARBA" id="ARBA00023180"/>
    </source>
</evidence>
<dbReference type="InterPro" id="IPR046815">
    <property type="entry name" value="P2RX7_C"/>
</dbReference>
<evidence type="ECO:0000259" key="22">
    <source>
        <dbReference type="Pfam" id="PF20478"/>
    </source>
</evidence>
<evidence type="ECO:0000256" key="13">
    <source>
        <dbReference type="ARBA" id="ARBA00023170"/>
    </source>
</evidence>
<reference evidence="24" key="1">
    <citation type="submission" date="2025-08" db="UniProtKB">
        <authorList>
            <consortium name="RefSeq"/>
        </authorList>
    </citation>
    <scope>IDENTIFICATION</scope>
</reference>
<dbReference type="InterPro" id="IPR001429">
    <property type="entry name" value="P2X_purnocptor"/>
</dbReference>
<evidence type="ECO:0000256" key="1">
    <source>
        <dbReference type="ARBA" id="ARBA00004651"/>
    </source>
</evidence>
<dbReference type="Pfam" id="PF20478">
    <property type="entry name" value="P2RX7_C"/>
    <property type="match status" value="1"/>
</dbReference>
<dbReference type="Pfam" id="PF00864">
    <property type="entry name" value="P2X_receptor"/>
    <property type="match status" value="1"/>
</dbReference>
<keyword evidence="23" id="KW-1185">Reference proteome</keyword>
<evidence type="ECO:0000256" key="21">
    <source>
        <dbReference type="RuleBase" id="RU000681"/>
    </source>
</evidence>
<dbReference type="GO" id="GO:0070588">
    <property type="term" value="P:calcium ion transmembrane transport"/>
    <property type="evidence" value="ECO:0007669"/>
    <property type="project" value="TreeGrafter"/>
</dbReference>
<dbReference type="NCBIfam" id="TIGR00863">
    <property type="entry name" value="P2X"/>
    <property type="match status" value="1"/>
</dbReference>
<evidence type="ECO:0000256" key="19">
    <source>
        <dbReference type="ARBA" id="ARBA00036239"/>
    </source>
</evidence>
<evidence type="ECO:0000256" key="7">
    <source>
        <dbReference type="ARBA" id="ARBA00022765"/>
    </source>
</evidence>
<evidence type="ECO:0000256" key="16">
    <source>
        <dbReference type="ARBA" id="ARBA00023288"/>
    </source>
</evidence>
<keyword evidence="8" id="KW-1133">Transmembrane helix</keyword>
<dbReference type="GO" id="GO:0046931">
    <property type="term" value="P:pore complex assembly"/>
    <property type="evidence" value="ECO:0007669"/>
    <property type="project" value="UniProtKB-ARBA"/>
</dbReference>
<dbReference type="InterPro" id="IPR003050">
    <property type="entry name" value="P2X7_purinoceptor"/>
</dbReference>
<keyword evidence="12" id="KW-1015">Disulfide bond</keyword>
<dbReference type="AlphaFoldDB" id="A0A6P8S5L9"/>
<gene>
    <name evidence="24" type="primary">P2RX7</name>
</gene>
<proteinExistence type="inferred from homology"/>
<dbReference type="GO" id="GO:0098794">
    <property type="term" value="C:postsynapse"/>
    <property type="evidence" value="ECO:0007669"/>
    <property type="project" value="GOC"/>
</dbReference>
<comment type="function">
    <text evidence="21">Receptor for ATP that acts as a ligand-gated ion channel.</text>
</comment>
<evidence type="ECO:0000256" key="8">
    <source>
        <dbReference type="ARBA" id="ARBA00022989"/>
    </source>
</evidence>
<keyword evidence="16" id="KW-0449">Lipoprotein</keyword>
<name>A0A6P8S5L9_GEOSA</name>
<keyword evidence="6" id="KW-0812">Transmembrane</keyword>
<evidence type="ECO:0000256" key="15">
    <source>
        <dbReference type="ARBA" id="ARBA00023286"/>
    </source>
</evidence>
<dbReference type="PRINTS" id="PR01307">
    <property type="entry name" value="P2XRECEPTOR"/>
</dbReference>
<keyword evidence="3 21" id="KW-0813">Transport</keyword>
<dbReference type="CTD" id="5027"/>
<dbReference type="GO" id="GO:0015748">
    <property type="term" value="P:organophosphate ester transport"/>
    <property type="evidence" value="ECO:0007669"/>
    <property type="project" value="UniProtKB-ARBA"/>
</dbReference>
<accession>A0A6P8S5L9</accession>
<dbReference type="FunFam" id="2.60.490.10:FF:000002">
    <property type="entry name" value="P2X purinoceptor"/>
    <property type="match status" value="1"/>
</dbReference>
<dbReference type="PROSITE" id="PS01212">
    <property type="entry name" value="P2X_RECEPTOR"/>
    <property type="match status" value="1"/>
</dbReference>
<dbReference type="GO" id="GO:0001614">
    <property type="term" value="F:purinergic nucleotide receptor activity"/>
    <property type="evidence" value="ECO:0007669"/>
    <property type="project" value="InterPro"/>
</dbReference>
<evidence type="ECO:0000256" key="4">
    <source>
        <dbReference type="ARBA" id="ARBA00022475"/>
    </source>
</evidence>
<dbReference type="GO" id="GO:0051049">
    <property type="term" value="P:regulation of transport"/>
    <property type="evidence" value="ECO:0007669"/>
    <property type="project" value="UniProtKB-ARBA"/>
</dbReference>
<keyword evidence="15" id="KW-1071">Ligand-gated ion channel</keyword>
<evidence type="ECO:0000256" key="9">
    <source>
        <dbReference type="ARBA" id="ARBA00023065"/>
    </source>
</evidence>
<organism evidence="23 24">
    <name type="scientific">Geotrypetes seraphini</name>
    <name type="common">Gaboon caecilian</name>
    <name type="synonym">Caecilia seraphini</name>
    <dbReference type="NCBI Taxonomy" id="260995"/>
    <lineage>
        <taxon>Eukaryota</taxon>
        <taxon>Metazoa</taxon>
        <taxon>Chordata</taxon>
        <taxon>Craniata</taxon>
        <taxon>Vertebrata</taxon>
        <taxon>Euteleostomi</taxon>
        <taxon>Amphibia</taxon>
        <taxon>Gymnophiona</taxon>
        <taxon>Geotrypetes</taxon>
    </lineage>
</organism>
<comment type="similarity">
    <text evidence="2 21">Belongs to the P2X receptor family.</text>
</comment>
<feature type="domain" description="P2X purinoreceptor 7 intracellular" evidence="22">
    <location>
        <begin position="379"/>
        <end position="569"/>
    </location>
</feature>
<dbReference type="GO" id="GO:0004931">
    <property type="term" value="F:extracellularly ATP-gated monoatomic cation channel activity"/>
    <property type="evidence" value="ECO:0007669"/>
    <property type="project" value="InterPro"/>
</dbReference>
<evidence type="ECO:0000256" key="17">
    <source>
        <dbReference type="ARBA" id="ARBA00023303"/>
    </source>
</evidence>
<dbReference type="GO" id="GO:0051130">
    <property type="term" value="P:positive regulation of cellular component organization"/>
    <property type="evidence" value="ECO:0007669"/>
    <property type="project" value="UniProtKB-ARBA"/>
</dbReference>
<evidence type="ECO:0000256" key="3">
    <source>
        <dbReference type="ARBA" id="ARBA00022448"/>
    </source>
</evidence>
<dbReference type="FunCoup" id="A0A6P8S5L9">
    <property type="interactions" value="768"/>
</dbReference>
<dbReference type="InterPro" id="IPR053792">
    <property type="entry name" value="P2X_RECEPTOR_CS"/>
</dbReference>
<dbReference type="GO" id="GO:0032060">
    <property type="term" value="P:bleb assembly"/>
    <property type="evidence" value="ECO:0007669"/>
    <property type="project" value="UniProtKB-ARBA"/>
</dbReference>
<dbReference type="OrthoDB" id="494673at2759"/>
<evidence type="ECO:0000256" key="11">
    <source>
        <dbReference type="ARBA" id="ARBA00023139"/>
    </source>
</evidence>
<dbReference type="GO" id="GO:0005524">
    <property type="term" value="F:ATP binding"/>
    <property type="evidence" value="ECO:0007669"/>
    <property type="project" value="InterPro"/>
</dbReference>
<dbReference type="InterPro" id="IPR059116">
    <property type="entry name" value="P2X_receptor"/>
</dbReference>
<comment type="catalytic activity">
    <reaction evidence="18">
        <text>K(+)(in) = K(+)(out)</text>
        <dbReference type="Rhea" id="RHEA:29463"/>
        <dbReference type="ChEBI" id="CHEBI:29103"/>
    </reaction>
</comment>
<keyword evidence="14" id="KW-0325">Glycoprotein</keyword>
<dbReference type="InterPro" id="IPR027309">
    <property type="entry name" value="P2X_extracellular_dom_sf"/>
</dbReference>
<keyword evidence="9 21" id="KW-0406">Ion transport</keyword>
<dbReference type="RefSeq" id="XP_033812086.1">
    <property type="nucleotide sequence ID" value="XM_033956195.1"/>
</dbReference>
<dbReference type="Gene3D" id="1.10.287.940">
    <property type="entry name" value="atp-gated p2x4 ion channel"/>
    <property type="match status" value="1"/>
</dbReference>
<dbReference type="GO" id="GO:0032731">
    <property type="term" value="P:positive regulation of interleukin-1 beta production"/>
    <property type="evidence" value="ECO:0007669"/>
    <property type="project" value="UniProtKB-ARBA"/>
</dbReference>
<keyword evidence="5" id="KW-0597">Phosphoprotein</keyword>
<dbReference type="PANTHER" id="PTHR10125:SF13">
    <property type="entry name" value="P2X PURINOCEPTOR 7"/>
    <property type="match status" value="1"/>
</dbReference>
<dbReference type="GO" id="GO:0005886">
    <property type="term" value="C:plasma membrane"/>
    <property type="evidence" value="ECO:0007669"/>
    <property type="project" value="UniProtKB-SubCell"/>
</dbReference>
<comment type="catalytic activity">
    <reaction evidence="20">
        <text>Ca(2+)(in) = Ca(2+)(out)</text>
        <dbReference type="Rhea" id="RHEA:29671"/>
        <dbReference type="ChEBI" id="CHEBI:29108"/>
    </reaction>
</comment>
<evidence type="ECO:0000256" key="12">
    <source>
        <dbReference type="ARBA" id="ARBA00023157"/>
    </source>
</evidence>
<dbReference type="InParanoid" id="A0A6P8S5L9"/>
<evidence type="ECO:0000256" key="2">
    <source>
        <dbReference type="ARBA" id="ARBA00009848"/>
    </source>
</evidence>
<evidence type="ECO:0000256" key="18">
    <source>
        <dbReference type="ARBA" id="ARBA00034430"/>
    </source>
</evidence>
<evidence type="ECO:0000313" key="24">
    <source>
        <dbReference type="RefSeq" id="XP_033812086.1"/>
    </source>
</evidence>
<keyword evidence="13 21" id="KW-0675">Receptor</keyword>
<dbReference type="GO" id="GO:0033198">
    <property type="term" value="P:response to ATP"/>
    <property type="evidence" value="ECO:0007669"/>
    <property type="project" value="InterPro"/>
</dbReference>
<dbReference type="PRINTS" id="PR01314">
    <property type="entry name" value="P2X7RECEPTOR"/>
</dbReference>
<evidence type="ECO:0000256" key="6">
    <source>
        <dbReference type="ARBA" id="ARBA00022692"/>
    </source>
</evidence>
<keyword evidence="11" id="KW-0564">Palmitate</keyword>
<dbReference type="KEGG" id="gsh:117365622"/>
<protein>
    <recommendedName>
        <fullName evidence="21">P2X purinoceptor</fullName>
    </recommendedName>
</protein>
<keyword evidence="4" id="KW-1003">Cell membrane</keyword>